<evidence type="ECO:0000313" key="2">
    <source>
        <dbReference type="EMBL" id="SHH44740.1"/>
    </source>
</evidence>
<proteinExistence type="predicted"/>
<evidence type="ECO:0000256" key="1">
    <source>
        <dbReference type="SAM" id="Phobius"/>
    </source>
</evidence>
<keyword evidence="1" id="KW-0812">Transmembrane</keyword>
<keyword evidence="1" id="KW-0472">Membrane</keyword>
<keyword evidence="1" id="KW-1133">Transmembrane helix</keyword>
<evidence type="ECO:0000313" key="3">
    <source>
        <dbReference type="Proteomes" id="UP000184241"/>
    </source>
</evidence>
<feature type="transmembrane region" description="Helical" evidence="1">
    <location>
        <begin position="44"/>
        <end position="65"/>
    </location>
</feature>
<reference evidence="2 3" key="1">
    <citation type="submission" date="2016-11" db="EMBL/GenBank/DDBJ databases">
        <authorList>
            <person name="Jaros S."/>
            <person name="Januszkiewicz K."/>
            <person name="Wedrychowicz H."/>
        </authorList>
    </citation>
    <scope>NUCLEOTIDE SEQUENCE [LARGE SCALE GENOMIC DNA]</scope>
    <source>
        <strain evidence="2 3">DSM 6191</strain>
    </source>
</reference>
<gene>
    <name evidence="2" type="ORF">SAMN02745941_00083</name>
</gene>
<dbReference type="AlphaFoldDB" id="A0A1M5T282"/>
<protein>
    <recommendedName>
        <fullName evidence="4">CAAX protease self-immunity</fullName>
    </recommendedName>
</protein>
<sequence length="74" mass="8424">MYVEIYRITKSVWPCVLMHTVEDSVPNVMVMTGGFVSLTKMGDILLNPISGVITTAIFITIGLLLRRFRIMKYE</sequence>
<organism evidence="2 3">
    <name type="scientific">Clostridium intestinale DSM 6191</name>
    <dbReference type="NCBI Taxonomy" id="1121320"/>
    <lineage>
        <taxon>Bacteria</taxon>
        <taxon>Bacillati</taxon>
        <taxon>Bacillota</taxon>
        <taxon>Clostridia</taxon>
        <taxon>Eubacteriales</taxon>
        <taxon>Clostridiaceae</taxon>
        <taxon>Clostridium</taxon>
    </lineage>
</organism>
<name>A0A1M5T282_9CLOT</name>
<dbReference type="EMBL" id="FQXU01000003">
    <property type="protein sequence ID" value="SHH44740.1"/>
    <property type="molecule type" value="Genomic_DNA"/>
</dbReference>
<evidence type="ECO:0008006" key="4">
    <source>
        <dbReference type="Google" id="ProtNLM"/>
    </source>
</evidence>
<accession>A0A1M5T282</accession>
<dbReference type="Proteomes" id="UP000184241">
    <property type="component" value="Unassembled WGS sequence"/>
</dbReference>